<feature type="binding site" evidence="9">
    <location>
        <begin position="145"/>
        <end position="148"/>
    </location>
    <ligand>
        <name>substrate</name>
    </ligand>
</feature>
<feature type="binding site" evidence="10">
    <location>
        <position position="321"/>
    </location>
    <ligand>
        <name>NAD(+)</name>
        <dbReference type="ChEBI" id="CHEBI:57540"/>
    </ligand>
</feature>
<keyword evidence="5 7" id="KW-0520">NAD</keyword>
<dbReference type="InterPro" id="IPR014027">
    <property type="entry name" value="UDP-Glc/GDP-Man_DH_C"/>
</dbReference>
<dbReference type="NCBIfam" id="TIGR03026">
    <property type="entry name" value="NDP-sugDHase"/>
    <property type="match status" value="1"/>
</dbReference>
<feature type="binding site" evidence="9">
    <location>
        <position position="197"/>
    </location>
    <ligand>
        <name>substrate</name>
    </ligand>
</feature>
<evidence type="ECO:0000256" key="5">
    <source>
        <dbReference type="ARBA" id="ARBA00023027"/>
    </source>
</evidence>
<dbReference type="EC" id="1.1.1.22" evidence="3 7"/>
<comment type="pathway">
    <text evidence="1">Nucleotide-sugar biosynthesis; UDP-alpha-D-glucuronate biosynthesis; UDP-alpha-D-glucuronate from UDP-alpha-D-glucose: step 1/1.</text>
</comment>
<dbReference type="InterPro" id="IPR017476">
    <property type="entry name" value="UDP-Glc/GDP-Man"/>
</dbReference>
<evidence type="ECO:0000259" key="11">
    <source>
        <dbReference type="SMART" id="SM00984"/>
    </source>
</evidence>
<dbReference type="SUPFAM" id="SSF52413">
    <property type="entry name" value="UDP-glucose/GDP-mannose dehydrogenase C-terminal domain"/>
    <property type="match status" value="1"/>
</dbReference>
<dbReference type="PIRSF" id="PIRSF500134">
    <property type="entry name" value="UDPglc_DH_bac"/>
    <property type="match status" value="1"/>
</dbReference>
<dbReference type="InterPro" id="IPR036291">
    <property type="entry name" value="NAD(P)-bd_dom_sf"/>
</dbReference>
<reference evidence="12 13" key="1">
    <citation type="submission" date="2020-08" db="EMBL/GenBank/DDBJ databases">
        <title>Sequencing the genomes of 1000 actinobacteria strains.</title>
        <authorList>
            <person name="Klenk H.-P."/>
        </authorList>
    </citation>
    <scope>NUCLEOTIDE SEQUENCE [LARGE SCALE GENOMIC DNA]</scope>
    <source>
        <strain evidence="12 13">DSM 43851</strain>
    </source>
</reference>
<evidence type="ECO:0000313" key="13">
    <source>
        <dbReference type="Proteomes" id="UP000585638"/>
    </source>
</evidence>
<feature type="binding site" evidence="10">
    <location>
        <position position="85"/>
    </location>
    <ligand>
        <name>NAD(+)</name>
        <dbReference type="ChEBI" id="CHEBI:57540"/>
    </ligand>
</feature>
<dbReference type="InterPro" id="IPR036220">
    <property type="entry name" value="UDP-Glc/GDP-Man_DH_C_sf"/>
</dbReference>
<feature type="binding site" evidence="10">
    <location>
        <position position="31"/>
    </location>
    <ligand>
        <name>NAD(+)</name>
        <dbReference type="ChEBI" id="CHEBI:57540"/>
    </ligand>
</feature>
<evidence type="ECO:0000256" key="8">
    <source>
        <dbReference type="PIRSR" id="PIRSR500134-1"/>
    </source>
</evidence>
<dbReference type="Proteomes" id="UP000585638">
    <property type="component" value="Unassembled WGS sequence"/>
</dbReference>
<name>A0A7W9KQW3_9PSEU</name>
<feature type="binding site" evidence="9">
    <location>
        <begin position="242"/>
        <end position="246"/>
    </location>
    <ligand>
        <name>substrate</name>
    </ligand>
</feature>
<dbReference type="GO" id="GO:0006065">
    <property type="term" value="P:UDP-glucuronate biosynthetic process"/>
    <property type="evidence" value="ECO:0007669"/>
    <property type="project" value="UniProtKB-UniPathway"/>
</dbReference>
<proteinExistence type="inferred from homology"/>
<evidence type="ECO:0000256" key="6">
    <source>
        <dbReference type="ARBA" id="ARBA00047473"/>
    </source>
</evidence>
<dbReference type="PANTHER" id="PTHR43750">
    <property type="entry name" value="UDP-GLUCOSE 6-DEHYDROGENASE TUAD"/>
    <property type="match status" value="1"/>
</dbReference>
<dbReference type="GO" id="GO:0051287">
    <property type="term" value="F:NAD binding"/>
    <property type="evidence" value="ECO:0007669"/>
    <property type="project" value="InterPro"/>
</dbReference>
<dbReference type="GO" id="GO:0000271">
    <property type="term" value="P:polysaccharide biosynthetic process"/>
    <property type="evidence" value="ECO:0007669"/>
    <property type="project" value="InterPro"/>
</dbReference>
<keyword evidence="4 7" id="KW-0560">Oxidoreductase</keyword>
<dbReference type="RefSeq" id="WP_184868013.1">
    <property type="nucleotide sequence ID" value="NZ_BAAAWY010000101.1"/>
</dbReference>
<evidence type="ECO:0000256" key="1">
    <source>
        <dbReference type="ARBA" id="ARBA00004701"/>
    </source>
</evidence>
<evidence type="ECO:0000256" key="4">
    <source>
        <dbReference type="ARBA" id="ARBA00023002"/>
    </source>
</evidence>
<dbReference type="PIRSF" id="PIRSF000124">
    <property type="entry name" value="UDPglc_GDPman_dh"/>
    <property type="match status" value="1"/>
</dbReference>
<comment type="caution">
    <text evidence="12">The sequence shown here is derived from an EMBL/GenBank/DDBJ whole genome shotgun (WGS) entry which is preliminary data.</text>
</comment>
<feature type="binding site" evidence="10">
    <location>
        <position position="148"/>
    </location>
    <ligand>
        <name>NAD(+)</name>
        <dbReference type="ChEBI" id="CHEBI:57540"/>
    </ligand>
</feature>
<evidence type="ECO:0000256" key="10">
    <source>
        <dbReference type="PIRSR" id="PIRSR500134-3"/>
    </source>
</evidence>
<dbReference type="InterPro" id="IPR008927">
    <property type="entry name" value="6-PGluconate_DH-like_C_sf"/>
</dbReference>
<feature type="active site" description="Nucleophile" evidence="8">
    <location>
        <position position="253"/>
    </location>
</feature>
<feature type="binding site" evidence="10">
    <location>
        <position position="120"/>
    </location>
    <ligand>
        <name>NAD(+)</name>
        <dbReference type="ChEBI" id="CHEBI:57540"/>
    </ligand>
</feature>
<gene>
    <name evidence="12" type="ORF">BJ998_007540</name>
</gene>
<feature type="binding site" evidence="10">
    <location>
        <position position="36"/>
    </location>
    <ligand>
        <name>NAD(+)</name>
        <dbReference type="ChEBI" id="CHEBI:57540"/>
    </ligand>
</feature>
<keyword evidence="13" id="KW-1185">Reference proteome</keyword>
<protein>
    <recommendedName>
        <fullName evidence="3 7">UDP-glucose 6-dehydrogenase</fullName>
        <ecNumber evidence="3 7">1.1.1.22</ecNumber>
    </recommendedName>
</protein>
<dbReference type="Gene3D" id="1.20.5.100">
    <property type="entry name" value="Cytochrome c1, transmembrane anchor, C-terminal"/>
    <property type="match status" value="1"/>
</dbReference>
<dbReference type="EMBL" id="JACHIR010000001">
    <property type="protein sequence ID" value="MBB5896344.1"/>
    <property type="molecule type" value="Genomic_DNA"/>
</dbReference>
<evidence type="ECO:0000313" key="12">
    <source>
        <dbReference type="EMBL" id="MBB5896344.1"/>
    </source>
</evidence>
<evidence type="ECO:0000256" key="7">
    <source>
        <dbReference type="PIRNR" id="PIRNR000124"/>
    </source>
</evidence>
<dbReference type="InterPro" id="IPR028357">
    <property type="entry name" value="UDPglc_DH_bac"/>
</dbReference>
<dbReference type="AlphaFoldDB" id="A0A7W9KQW3"/>
<dbReference type="Pfam" id="PF03721">
    <property type="entry name" value="UDPG_MGDP_dh_N"/>
    <property type="match status" value="1"/>
</dbReference>
<dbReference type="SUPFAM" id="SSF48179">
    <property type="entry name" value="6-phosphogluconate dehydrogenase C-terminal domain-like"/>
    <property type="match status" value="1"/>
</dbReference>
<feature type="domain" description="UDP-glucose/GDP-mannose dehydrogenase C-terminal" evidence="11">
    <location>
        <begin position="307"/>
        <end position="404"/>
    </location>
</feature>
<accession>A0A7W9KQW3</accession>
<dbReference type="GO" id="GO:0003979">
    <property type="term" value="F:UDP-glucose 6-dehydrogenase activity"/>
    <property type="evidence" value="ECO:0007669"/>
    <property type="project" value="UniProtKB-EC"/>
</dbReference>
<dbReference type="Pfam" id="PF03720">
    <property type="entry name" value="UDPG_MGDP_dh_C"/>
    <property type="match status" value="1"/>
</dbReference>
<organism evidence="12 13">
    <name type="scientific">Kutzneria kofuensis</name>
    <dbReference type="NCBI Taxonomy" id="103725"/>
    <lineage>
        <taxon>Bacteria</taxon>
        <taxon>Bacillati</taxon>
        <taxon>Actinomycetota</taxon>
        <taxon>Actinomycetes</taxon>
        <taxon>Pseudonocardiales</taxon>
        <taxon>Pseudonocardiaceae</taxon>
        <taxon>Kutzneria</taxon>
    </lineage>
</organism>
<comment type="catalytic activity">
    <reaction evidence="6 7">
        <text>UDP-alpha-D-glucose + 2 NAD(+) + H2O = UDP-alpha-D-glucuronate + 2 NADH + 3 H(+)</text>
        <dbReference type="Rhea" id="RHEA:23596"/>
        <dbReference type="ChEBI" id="CHEBI:15377"/>
        <dbReference type="ChEBI" id="CHEBI:15378"/>
        <dbReference type="ChEBI" id="CHEBI:57540"/>
        <dbReference type="ChEBI" id="CHEBI:57945"/>
        <dbReference type="ChEBI" id="CHEBI:58052"/>
        <dbReference type="ChEBI" id="CHEBI:58885"/>
        <dbReference type="EC" id="1.1.1.22"/>
    </reaction>
</comment>
<sequence>MATIAVVGTGYVGLAAGACLAELGHRVSCSDVDGDKVRLLRAGKVDIIEPGLGELVRSGLANGRLRFLTTPTVTDADFVFLCVPTPMAADGGADLSAVTSVMRQIGDQLPPGCVVVNKSTVPVGTATMLSESLNGRVPVVSNPEFLREGSAVHDFLHPDRIVVGSDDLTAARRVAELYAALPAPVLVTSTASAELIKYAANSFLAVKLSYANAIAELCERLGADVADVVKGVGQDHRIGESFLRAGPGWGGSCLPKDTSALLRTASAAGQHFSLLEAAIATNVRQHSRVVAKIRGALGGELRGARICLLGLAFKAGTNDMRDSPALAVAATLAAEGAELTGYDPVVTADVPGLRVVDDPYEAVKDAGVIVLLTEWPEFRGLEWTAIRALAAGDVVVDARNHLDPTVVTAAGMRWWGIGCSRGVDTRDT</sequence>
<dbReference type="UniPathway" id="UPA00038">
    <property type="reaction ID" value="UER00491"/>
</dbReference>
<dbReference type="PANTHER" id="PTHR43750:SF3">
    <property type="entry name" value="UDP-GLUCOSE 6-DEHYDROGENASE TUAD"/>
    <property type="match status" value="1"/>
</dbReference>
<dbReference type="Pfam" id="PF00984">
    <property type="entry name" value="UDPG_MGDP_dh"/>
    <property type="match status" value="1"/>
</dbReference>
<dbReference type="SMART" id="SM00984">
    <property type="entry name" value="UDPG_MGDP_dh_C"/>
    <property type="match status" value="1"/>
</dbReference>
<evidence type="ECO:0000256" key="2">
    <source>
        <dbReference type="ARBA" id="ARBA00006601"/>
    </source>
</evidence>
<dbReference type="InterPro" id="IPR014026">
    <property type="entry name" value="UDP-Glc/GDP-Man_DH_dimer"/>
</dbReference>
<evidence type="ECO:0000256" key="9">
    <source>
        <dbReference type="PIRSR" id="PIRSR500134-2"/>
    </source>
</evidence>
<evidence type="ECO:0000256" key="3">
    <source>
        <dbReference type="ARBA" id="ARBA00012954"/>
    </source>
</evidence>
<feature type="binding site" evidence="10">
    <location>
        <position position="256"/>
    </location>
    <ligand>
        <name>NAD(+)</name>
        <dbReference type="ChEBI" id="CHEBI:57540"/>
    </ligand>
</feature>
<feature type="binding site" evidence="9">
    <location>
        <position position="314"/>
    </location>
    <ligand>
        <name>substrate</name>
    </ligand>
</feature>
<feature type="binding site" evidence="9">
    <location>
        <position position="250"/>
    </location>
    <ligand>
        <name>substrate</name>
    </ligand>
</feature>
<dbReference type="InterPro" id="IPR001732">
    <property type="entry name" value="UDP-Glc/GDP-Man_DH_N"/>
</dbReference>
<dbReference type="SUPFAM" id="SSF51735">
    <property type="entry name" value="NAD(P)-binding Rossmann-fold domains"/>
    <property type="match status" value="1"/>
</dbReference>
<dbReference type="Gene3D" id="3.40.50.720">
    <property type="entry name" value="NAD(P)-binding Rossmann-like Domain"/>
    <property type="match status" value="2"/>
</dbReference>
<comment type="similarity">
    <text evidence="2 7">Belongs to the UDP-glucose/GDP-mannose dehydrogenase family.</text>
</comment>